<evidence type="ECO:0000313" key="2">
    <source>
        <dbReference type="EMBL" id="SVA35487.1"/>
    </source>
</evidence>
<keyword evidence="1" id="KW-1133">Transmembrane helix</keyword>
<organism evidence="2">
    <name type="scientific">marine metagenome</name>
    <dbReference type="NCBI Taxonomy" id="408172"/>
    <lineage>
        <taxon>unclassified sequences</taxon>
        <taxon>metagenomes</taxon>
        <taxon>ecological metagenomes</taxon>
    </lineage>
</organism>
<keyword evidence="1" id="KW-0812">Transmembrane</keyword>
<feature type="transmembrane region" description="Helical" evidence="1">
    <location>
        <begin position="34"/>
        <end position="53"/>
    </location>
</feature>
<proteinExistence type="predicted"/>
<keyword evidence="1" id="KW-0472">Membrane</keyword>
<dbReference type="EMBL" id="UINC01007875">
    <property type="protein sequence ID" value="SVA35487.1"/>
    <property type="molecule type" value="Genomic_DNA"/>
</dbReference>
<sequence length="86" mass="10007">MSNKYSTASAAGIDDKMRTTESRTAGALSVWGRLWRDVVFLISLTKMIVYYWIAGGRIRKAYRQCQARGEIYWVDKEPAETERRLR</sequence>
<protein>
    <submittedName>
        <fullName evidence="2">Uncharacterized protein</fullName>
    </submittedName>
</protein>
<dbReference type="AlphaFoldDB" id="A0A381V733"/>
<evidence type="ECO:0000256" key="1">
    <source>
        <dbReference type="SAM" id="Phobius"/>
    </source>
</evidence>
<accession>A0A381V733</accession>
<gene>
    <name evidence="2" type="ORF">METZ01_LOCUS88341</name>
</gene>
<name>A0A381V733_9ZZZZ</name>
<reference evidence="2" key="1">
    <citation type="submission" date="2018-05" db="EMBL/GenBank/DDBJ databases">
        <authorList>
            <person name="Lanie J.A."/>
            <person name="Ng W.-L."/>
            <person name="Kazmierczak K.M."/>
            <person name="Andrzejewski T.M."/>
            <person name="Davidsen T.M."/>
            <person name="Wayne K.J."/>
            <person name="Tettelin H."/>
            <person name="Glass J.I."/>
            <person name="Rusch D."/>
            <person name="Podicherti R."/>
            <person name="Tsui H.-C.T."/>
            <person name="Winkler M.E."/>
        </authorList>
    </citation>
    <scope>NUCLEOTIDE SEQUENCE</scope>
</reference>